<feature type="transmembrane region" description="Helical" evidence="1">
    <location>
        <begin position="201"/>
        <end position="218"/>
    </location>
</feature>
<protein>
    <recommendedName>
        <fullName evidence="4">DUF2306 domain-containing protein</fullName>
    </recommendedName>
</protein>
<keyword evidence="1" id="KW-1133">Transmembrane helix</keyword>
<dbReference type="Proteomes" id="UP000186336">
    <property type="component" value="Chromosome"/>
</dbReference>
<evidence type="ECO:0008006" key="4">
    <source>
        <dbReference type="Google" id="ProtNLM"/>
    </source>
</evidence>
<dbReference type="AlphaFoldDB" id="A0A1P8MTY8"/>
<sequence>MQRSTTRTRWAIAGLVLLFVMIQGFVWHSAQRGALGLSGDTSVIERLTGPTPSLMSLFAHMVSGALVTLLSVIQLAGPIRQRWPRVHRISGRVLAVAALLTGIGGLIYIARSGTVGGAPMSVAFALYGVLMIIAAIQTPRFAMAGDYARHRRWGLRLIVLGLGSWLYRLHYGLWYGTTCTLSDTLCGIAAEPDFSGLFDQINLFAFYLPYLLALEWWLRRAPQLVKT</sequence>
<name>A0A1P8MTY8_9RHOB</name>
<accession>A0A1P8MTY8</accession>
<gene>
    <name evidence="2" type="ORF">BWR18_07335</name>
</gene>
<dbReference type="Pfam" id="PF10067">
    <property type="entry name" value="DUF2306"/>
    <property type="match status" value="1"/>
</dbReference>
<dbReference type="InterPro" id="IPR018750">
    <property type="entry name" value="DUF2306_membrane"/>
</dbReference>
<organism evidence="2 3">
    <name type="scientific">Tateyamaria omphalii</name>
    <dbReference type="NCBI Taxonomy" id="299262"/>
    <lineage>
        <taxon>Bacteria</taxon>
        <taxon>Pseudomonadati</taxon>
        <taxon>Pseudomonadota</taxon>
        <taxon>Alphaproteobacteria</taxon>
        <taxon>Rhodobacterales</taxon>
        <taxon>Roseobacteraceae</taxon>
        <taxon>Tateyamaria</taxon>
    </lineage>
</organism>
<reference evidence="2 3" key="1">
    <citation type="submission" date="2017-01" db="EMBL/GenBank/DDBJ databases">
        <title>Complete genome of Tateyamaria omphalii DOK1-4 isolated from seawater in Dokdo.</title>
        <authorList>
            <person name="Kim J.H."/>
            <person name="Chi W.-J."/>
        </authorList>
    </citation>
    <scope>NUCLEOTIDE SEQUENCE [LARGE SCALE GENOMIC DNA]</scope>
    <source>
        <strain evidence="2 3">DOK1-4</strain>
    </source>
</reference>
<dbReference type="RefSeq" id="WP_076627376.1">
    <property type="nucleotide sequence ID" value="NZ_CP019312.1"/>
</dbReference>
<feature type="transmembrane region" description="Helical" evidence="1">
    <location>
        <begin position="157"/>
        <end position="175"/>
    </location>
</feature>
<evidence type="ECO:0000313" key="3">
    <source>
        <dbReference type="Proteomes" id="UP000186336"/>
    </source>
</evidence>
<proteinExistence type="predicted"/>
<dbReference type="EMBL" id="CP019312">
    <property type="protein sequence ID" value="APX11514.1"/>
    <property type="molecule type" value="Genomic_DNA"/>
</dbReference>
<feature type="transmembrane region" description="Helical" evidence="1">
    <location>
        <begin position="116"/>
        <end position="136"/>
    </location>
</feature>
<evidence type="ECO:0000256" key="1">
    <source>
        <dbReference type="SAM" id="Phobius"/>
    </source>
</evidence>
<dbReference type="KEGG" id="tom:BWR18_07335"/>
<feature type="transmembrane region" description="Helical" evidence="1">
    <location>
        <begin position="89"/>
        <end position="110"/>
    </location>
</feature>
<dbReference type="STRING" id="299262.BWR18_07335"/>
<keyword evidence="1" id="KW-0472">Membrane</keyword>
<feature type="transmembrane region" description="Helical" evidence="1">
    <location>
        <begin position="56"/>
        <end position="77"/>
    </location>
</feature>
<keyword evidence="1" id="KW-0812">Transmembrane</keyword>
<dbReference type="OrthoDB" id="8759010at2"/>
<keyword evidence="3" id="KW-1185">Reference proteome</keyword>
<evidence type="ECO:0000313" key="2">
    <source>
        <dbReference type="EMBL" id="APX11514.1"/>
    </source>
</evidence>